<dbReference type="Proteomes" id="UP000828048">
    <property type="component" value="Chromosome 1"/>
</dbReference>
<evidence type="ECO:0000313" key="1">
    <source>
        <dbReference type="EMBL" id="KAH7844585.1"/>
    </source>
</evidence>
<reference evidence="1 2" key="1">
    <citation type="journal article" date="2021" name="Hortic Res">
        <title>High-quality reference genome and annotation aids understanding of berry development for evergreen blueberry (Vaccinium darrowii).</title>
        <authorList>
            <person name="Yu J."/>
            <person name="Hulse-Kemp A.M."/>
            <person name="Babiker E."/>
            <person name="Staton M."/>
        </authorList>
    </citation>
    <scope>NUCLEOTIDE SEQUENCE [LARGE SCALE GENOMIC DNA]</scope>
    <source>
        <strain evidence="2">cv. NJ 8807/NJ 8810</strain>
        <tissue evidence="1">Young leaf</tissue>
    </source>
</reference>
<sequence length="813" mass="90319">MALSRLLQVQSRPHLQRLGLVNRRRCWCYCTSSSSASSGEAEQRKAAAVESFSKFDCGEGKAMKSSSHLKKPILAKEHKAAVVESFVAQYMETHQGTFPKVTHVKNNVGGSWYTVKEILTKLKEKMLENPQLQNHSTSDTSDSTVDGTASEVITTRRSDDSYEIGEVRSTVMNSELNKDNTLPSSTSSMLRDYSSENMISAPGFESVQTWHKSDDAEIIKLQSMVQSSTPSLNCGNNEENRINPTCHVPEASCSADSILEAFNVVKMHKNLNGHQNHQPETEKRISASLTPNAGSKAGGKHSVPIDGPQKTMGMADLLTMVVETSGEKNDSVTPNSPELLNEATGRGEEGCDIWGLLDCMKETTKEKSNLRPQRSFTPNKMDQTSLIGAIEGMQREANSLRSDNKGRNGPTNGRTTVKDTNNFKESQGNLYTGSLFELFDTNPLRKDIEGHPTRKHSEGRGIDIGAFDSTKSKPSRQVLLPTSKQDIKKTSNALSAEKGADDNKVLVRFLHALTKRNYIDSQFTNCGRITRVEFHSKGGLFKTACIYFETKEGMQNALKKNGLRVGNKTLIVEAARCEDNIPSKTLIPSLIGYADVPASLVKNPTRTVMITQLTPGINFRDIEAALAFCGSKISGFFFGSSSSVAYVELATEEAKQRALERNSITVSKKLLRIFRLDAPRTTVVRISNLYYPEVEKKLEDICASFGQVKLVVVRCKEVVDVHFDPIEWPNMLMILNKLNGLLVRNSHWIAQPAPVFPPEVLHVLWKHPDERRRLKTQVDSLLQKVVDYPTEDKVRLASMTNEFYSTVCERVNS</sequence>
<accession>A0ACB7XVL7</accession>
<proteinExistence type="predicted"/>
<dbReference type="EMBL" id="CM037151">
    <property type="protein sequence ID" value="KAH7844585.1"/>
    <property type="molecule type" value="Genomic_DNA"/>
</dbReference>
<name>A0ACB7XVL7_9ERIC</name>
<evidence type="ECO:0000313" key="2">
    <source>
        <dbReference type="Proteomes" id="UP000828048"/>
    </source>
</evidence>
<organism evidence="1 2">
    <name type="scientific">Vaccinium darrowii</name>
    <dbReference type="NCBI Taxonomy" id="229202"/>
    <lineage>
        <taxon>Eukaryota</taxon>
        <taxon>Viridiplantae</taxon>
        <taxon>Streptophyta</taxon>
        <taxon>Embryophyta</taxon>
        <taxon>Tracheophyta</taxon>
        <taxon>Spermatophyta</taxon>
        <taxon>Magnoliopsida</taxon>
        <taxon>eudicotyledons</taxon>
        <taxon>Gunneridae</taxon>
        <taxon>Pentapetalae</taxon>
        <taxon>asterids</taxon>
        <taxon>Ericales</taxon>
        <taxon>Ericaceae</taxon>
        <taxon>Vaccinioideae</taxon>
        <taxon>Vaccinieae</taxon>
        <taxon>Vaccinium</taxon>
    </lineage>
</organism>
<gene>
    <name evidence="1" type="ORF">Vadar_029681</name>
</gene>
<comment type="caution">
    <text evidence="1">The sequence shown here is derived from an EMBL/GenBank/DDBJ whole genome shotgun (WGS) entry which is preliminary data.</text>
</comment>
<protein>
    <submittedName>
        <fullName evidence="1">Uncharacterized protein</fullName>
    </submittedName>
</protein>
<keyword evidence="2" id="KW-1185">Reference proteome</keyword>